<keyword evidence="1" id="KW-0472">Membrane</keyword>
<dbReference type="EMBL" id="JBHSAJ010000029">
    <property type="protein sequence ID" value="MFC3935222.1"/>
    <property type="molecule type" value="Genomic_DNA"/>
</dbReference>
<gene>
    <name evidence="2" type="ORF">ACFOW3_11370</name>
</gene>
<dbReference type="RefSeq" id="WP_055402226.1">
    <property type="nucleotide sequence ID" value="NZ_JAMXAX010000030.1"/>
</dbReference>
<keyword evidence="3" id="KW-1185">Reference proteome</keyword>
<dbReference type="Proteomes" id="UP001595693">
    <property type="component" value="Unassembled WGS sequence"/>
</dbReference>
<proteinExistence type="predicted"/>
<reference evidence="3" key="1">
    <citation type="journal article" date="2019" name="Int. J. Syst. Evol. Microbiol.">
        <title>The Global Catalogue of Microorganisms (GCM) 10K type strain sequencing project: providing services to taxonomists for standard genome sequencing and annotation.</title>
        <authorList>
            <consortium name="The Broad Institute Genomics Platform"/>
            <consortium name="The Broad Institute Genome Sequencing Center for Infectious Disease"/>
            <person name="Wu L."/>
            <person name="Ma J."/>
        </authorList>
    </citation>
    <scope>NUCLEOTIDE SEQUENCE [LARGE SCALE GENOMIC DNA]</scope>
    <source>
        <strain evidence="3">CCUG 2113</strain>
    </source>
</reference>
<keyword evidence="1" id="KW-0812">Transmembrane</keyword>
<evidence type="ECO:0000256" key="1">
    <source>
        <dbReference type="SAM" id="Phobius"/>
    </source>
</evidence>
<feature type="transmembrane region" description="Helical" evidence="1">
    <location>
        <begin position="57"/>
        <end position="80"/>
    </location>
</feature>
<accession>A0ABV8DA44</accession>
<feature type="transmembrane region" description="Helical" evidence="1">
    <location>
        <begin position="17"/>
        <end position="36"/>
    </location>
</feature>
<comment type="caution">
    <text evidence="2">The sequence shown here is derived from an EMBL/GenBank/DDBJ whole genome shotgun (WGS) entry which is preliminary data.</text>
</comment>
<organism evidence="2 3">
    <name type="scientific">Acidovorax facilis</name>
    <dbReference type="NCBI Taxonomy" id="12917"/>
    <lineage>
        <taxon>Bacteria</taxon>
        <taxon>Pseudomonadati</taxon>
        <taxon>Pseudomonadota</taxon>
        <taxon>Betaproteobacteria</taxon>
        <taxon>Burkholderiales</taxon>
        <taxon>Comamonadaceae</taxon>
        <taxon>Acidovorax</taxon>
    </lineage>
</organism>
<keyword evidence="1" id="KW-1133">Transmembrane helix</keyword>
<evidence type="ECO:0000313" key="2">
    <source>
        <dbReference type="EMBL" id="MFC3935222.1"/>
    </source>
</evidence>
<sequence>MTFIFQMLYQVHPLLPLAYLIVLGNGVLAPAIYCAARGIPYDITKIWSLAKHGQIGARYTVISWAAFAAASVLVLVLYGVR</sequence>
<evidence type="ECO:0000313" key="3">
    <source>
        <dbReference type="Proteomes" id="UP001595693"/>
    </source>
</evidence>
<name>A0ABV8DA44_9BURK</name>
<protein>
    <submittedName>
        <fullName evidence="2">Uncharacterized protein</fullName>
    </submittedName>
</protein>